<proteinExistence type="predicted"/>
<keyword evidence="2" id="KW-1185">Reference proteome</keyword>
<organism evidence="1 2">
    <name type="scientific">Araneus ventricosus</name>
    <name type="common">Orbweaver spider</name>
    <name type="synonym">Epeira ventricosa</name>
    <dbReference type="NCBI Taxonomy" id="182803"/>
    <lineage>
        <taxon>Eukaryota</taxon>
        <taxon>Metazoa</taxon>
        <taxon>Ecdysozoa</taxon>
        <taxon>Arthropoda</taxon>
        <taxon>Chelicerata</taxon>
        <taxon>Arachnida</taxon>
        <taxon>Araneae</taxon>
        <taxon>Araneomorphae</taxon>
        <taxon>Entelegynae</taxon>
        <taxon>Araneoidea</taxon>
        <taxon>Araneidae</taxon>
        <taxon>Araneus</taxon>
    </lineage>
</organism>
<gene>
    <name evidence="1" type="ORF">AVEN_212036_1</name>
</gene>
<reference evidence="1 2" key="1">
    <citation type="journal article" date="2019" name="Sci. Rep.">
        <title>Orb-weaving spider Araneus ventricosus genome elucidates the spidroin gene catalogue.</title>
        <authorList>
            <person name="Kono N."/>
            <person name="Nakamura H."/>
            <person name="Ohtoshi R."/>
            <person name="Moran D.A.P."/>
            <person name="Shinohara A."/>
            <person name="Yoshida Y."/>
            <person name="Fujiwara M."/>
            <person name="Mori M."/>
            <person name="Tomita M."/>
            <person name="Arakawa K."/>
        </authorList>
    </citation>
    <scope>NUCLEOTIDE SEQUENCE [LARGE SCALE GENOMIC DNA]</scope>
</reference>
<accession>A0A4Y2H4B5</accession>
<dbReference type="Proteomes" id="UP000499080">
    <property type="component" value="Unassembled WGS sequence"/>
</dbReference>
<evidence type="ECO:0000313" key="1">
    <source>
        <dbReference type="EMBL" id="GBM60483.1"/>
    </source>
</evidence>
<dbReference type="EMBL" id="BGPR01001726">
    <property type="protein sequence ID" value="GBM60483.1"/>
    <property type="molecule type" value="Genomic_DNA"/>
</dbReference>
<protein>
    <submittedName>
        <fullName evidence="1">Uncharacterized protein</fullName>
    </submittedName>
</protein>
<comment type="caution">
    <text evidence="1">The sequence shown here is derived from an EMBL/GenBank/DDBJ whole genome shotgun (WGS) entry which is preliminary data.</text>
</comment>
<sequence>MRFPIIFSEVVEKTEVREMGLYEFSLVLSLFVLGIGAMKECFHWLGIRDVEKMSSKMEVILERSAQFNFLNQLAGIPSAPGVEFLDCRIALSTSWRVIGLLREGVFPQKSPVELVRENYRYQSKNQQRGCSAGEGPRHNSCDVE</sequence>
<evidence type="ECO:0000313" key="2">
    <source>
        <dbReference type="Proteomes" id="UP000499080"/>
    </source>
</evidence>
<name>A0A4Y2H4B5_ARAVE</name>
<dbReference type="AlphaFoldDB" id="A0A4Y2H4B5"/>